<dbReference type="RefSeq" id="WP_114706055.1">
    <property type="nucleotide sequence ID" value="NZ_QDKL01000001.1"/>
</dbReference>
<accession>A0ABY0IJL0</accession>
<organism evidence="1 2">
    <name type="scientific">Halobacteriovorax vibrionivorans</name>
    <dbReference type="NCBI Taxonomy" id="2152716"/>
    <lineage>
        <taxon>Bacteria</taxon>
        <taxon>Pseudomonadati</taxon>
        <taxon>Bdellovibrionota</taxon>
        <taxon>Bacteriovoracia</taxon>
        <taxon>Bacteriovoracales</taxon>
        <taxon>Halobacteriovoraceae</taxon>
        <taxon>Halobacteriovorax</taxon>
    </lineage>
</organism>
<evidence type="ECO:0000313" key="1">
    <source>
        <dbReference type="EMBL" id="RZF23108.1"/>
    </source>
</evidence>
<sequence length="241" mass="27165">MYSTNTVSTTISGINKDCADKNDIEIIIVAIVTLEVIIFSSFERYLSNNIEIPSKLYDVNITDNVTSPDRIIKAKAITLIEFLTFPLIYKKRSKRTQNGIKNTCTELIVELISNKTKYWNRNKFNNDIFFVNESIKKADTTKVRLLITMSFLKIKRANKFKIANNKNFTFSIFKIAKNAPVKITKGKIVAEENANTERGRLITLSKKLSSRISTAAINVPTIVGSPNLKDILKYGNGVSTV</sequence>
<proteinExistence type="predicted"/>
<gene>
    <name evidence="1" type="ORF">DAY19_04880</name>
</gene>
<protein>
    <submittedName>
        <fullName evidence="1">Uncharacterized protein</fullName>
    </submittedName>
</protein>
<dbReference type="EMBL" id="QDKL01000001">
    <property type="protein sequence ID" value="RZF23108.1"/>
    <property type="molecule type" value="Genomic_DNA"/>
</dbReference>
<dbReference type="Proteomes" id="UP000443582">
    <property type="component" value="Unassembled WGS sequence"/>
</dbReference>
<comment type="caution">
    <text evidence="1">The sequence shown here is derived from an EMBL/GenBank/DDBJ whole genome shotgun (WGS) entry which is preliminary data.</text>
</comment>
<keyword evidence="2" id="KW-1185">Reference proteome</keyword>
<name>A0ABY0IJL0_9BACT</name>
<evidence type="ECO:0000313" key="2">
    <source>
        <dbReference type="Proteomes" id="UP000443582"/>
    </source>
</evidence>
<reference evidence="2" key="1">
    <citation type="journal article" date="2019" name="Int. J. Syst. Evol. Microbiol.">
        <title>Halobacteriovorax valvorus sp. nov., a novel prokaryotic predator isolated from coastal seawater of China.</title>
        <authorList>
            <person name="Chen M.-X."/>
        </authorList>
    </citation>
    <scope>NUCLEOTIDE SEQUENCE [LARGE SCALE GENOMIC DNA]</scope>
    <source>
        <strain evidence="2">BL9</strain>
    </source>
</reference>